<reference evidence="2 3" key="1">
    <citation type="submission" date="2022-04" db="EMBL/GenBank/DDBJ databases">
        <title>Hymenobacter sp. isolated from the air.</title>
        <authorList>
            <person name="Won M."/>
            <person name="Lee C.-M."/>
            <person name="Woen H.-Y."/>
            <person name="Kwon S.-W."/>
        </authorList>
    </citation>
    <scope>NUCLEOTIDE SEQUENCE [LARGE SCALE GENOMIC DNA]</scope>
    <source>
        <strain evidence="3">5413 J-13</strain>
    </source>
</reference>
<gene>
    <name evidence="2" type="ORF">MUN82_12850</name>
</gene>
<accession>A0A8T9SPW0</accession>
<evidence type="ECO:0000313" key="3">
    <source>
        <dbReference type="Proteomes" id="UP000829925"/>
    </source>
</evidence>
<evidence type="ECO:0000313" key="2">
    <source>
        <dbReference type="EMBL" id="UOR03835.1"/>
    </source>
</evidence>
<dbReference type="SUPFAM" id="SSF54975">
    <property type="entry name" value="Acylphosphatase/BLUF domain-like"/>
    <property type="match status" value="1"/>
</dbReference>
<dbReference type="AlphaFoldDB" id="A0A8T9SPW0"/>
<dbReference type="Gene3D" id="3.30.70.100">
    <property type="match status" value="1"/>
</dbReference>
<dbReference type="PROSITE" id="PS50925">
    <property type="entry name" value="BLUF"/>
    <property type="match status" value="1"/>
</dbReference>
<dbReference type="Proteomes" id="UP000829925">
    <property type="component" value="Chromosome"/>
</dbReference>
<name>A0A8T9SPW0_9BACT</name>
<feature type="domain" description="BLUF" evidence="1">
    <location>
        <begin position="1"/>
        <end position="92"/>
    </location>
</feature>
<keyword evidence="3" id="KW-1185">Reference proteome</keyword>
<dbReference type="RefSeq" id="WP_245091009.1">
    <property type="nucleotide sequence ID" value="NZ_CP095053.1"/>
</dbReference>
<proteinExistence type="predicted"/>
<dbReference type="EMBL" id="CP095053">
    <property type="protein sequence ID" value="UOR03835.1"/>
    <property type="molecule type" value="Genomic_DNA"/>
</dbReference>
<dbReference type="KEGG" id="haei:MUN82_12850"/>
<dbReference type="GO" id="GO:0009882">
    <property type="term" value="F:blue light photoreceptor activity"/>
    <property type="evidence" value="ECO:0007669"/>
    <property type="project" value="InterPro"/>
</dbReference>
<dbReference type="InterPro" id="IPR007024">
    <property type="entry name" value="BLUF_domain"/>
</dbReference>
<evidence type="ECO:0000259" key="1">
    <source>
        <dbReference type="PROSITE" id="PS50925"/>
    </source>
</evidence>
<dbReference type="GO" id="GO:0071949">
    <property type="term" value="F:FAD binding"/>
    <property type="evidence" value="ECO:0007669"/>
    <property type="project" value="InterPro"/>
</dbReference>
<sequence>MHQIIYMSRGVEPMSEEQLRELLLQARAANEAKGITGALIYGDDQFMQIIEGAENDLVLLYAKLLNDPRHKNVVKLADKEIMQRNFSQWSMAFKTVSSEEFAQLQGYVEPDALDLKAPGLNAADSLLLEMMKSFILNPRK</sequence>
<dbReference type="InterPro" id="IPR036046">
    <property type="entry name" value="Acylphosphatase-like_dom_sf"/>
</dbReference>
<dbReference type="Pfam" id="PF04940">
    <property type="entry name" value="BLUF"/>
    <property type="match status" value="1"/>
</dbReference>
<protein>
    <submittedName>
        <fullName evidence="2">BLUF domain-containing protein</fullName>
    </submittedName>
</protein>
<organism evidence="2 3">
    <name type="scientific">Hymenobacter aerilatus</name>
    <dbReference type="NCBI Taxonomy" id="2932251"/>
    <lineage>
        <taxon>Bacteria</taxon>
        <taxon>Pseudomonadati</taxon>
        <taxon>Bacteroidota</taxon>
        <taxon>Cytophagia</taxon>
        <taxon>Cytophagales</taxon>
        <taxon>Hymenobacteraceae</taxon>
        <taxon>Hymenobacter</taxon>
    </lineage>
</organism>
<dbReference type="SMART" id="SM01034">
    <property type="entry name" value="BLUF"/>
    <property type="match status" value="1"/>
</dbReference>